<name>A0ABT0I1N4_9LACO</name>
<proteinExistence type="predicted"/>
<dbReference type="Proteomes" id="UP001522905">
    <property type="component" value="Unassembled WGS sequence"/>
</dbReference>
<feature type="region of interest" description="Disordered" evidence="1">
    <location>
        <begin position="26"/>
        <end position="99"/>
    </location>
</feature>
<keyword evidence="2" id="KW-0732">Signal</keyword>
<dbReference type="EMBL" id="JAJIAO010000002">
    <property type="protein sequence ID" value="MCK8624621.1"/>
    <property type="molecule type" value="Genomic_DNA"/>
</dbReference>
<accession>A0ABT0I1N4</accession>
<keyword evidence="4" id="KW-1185">Reference proteome</keyword>
<sequence>MKLYKKLLPAAMLLGVSLTLTACGQNNDSGKSASSSTSSSVDSSSQSSSSQSTQSSSSSSSSATMSSKLGDAKVPANDGSDKNGSANTKTNGNKDNFNINYKNNGQVYATYAKHTYNSNDEAQQQIDNYQTSEDTKGLPTVDLGYNIQGTKDQGAGQVYIHWNMGNWSMSTHGNNVDENSTDAQKEALKAVKFLQSNTLPAPQDKGVITLDGSDNQIKWQEQNVVYTVKANTAESALKIATSIN</sequence>
<feature type="compositionally biased region" description="Low complexity" evidence="1">
    <location>
        <begin position="32"/>
        <end position="67"/>
    </location>
</feature>
<evidence type="ECO:0000256" key="1">
    <source>
        <dbReference type="SAM" id="MobiDB-lite"/>
    </source>
</evidence>
<protein>
    <recommendedName>
        <fullName evidence="5">Lipoprotein</fullName>
    </recommendedName>
</protein>
<feature type="signal peptide" evidence="2">
    <location>
        <begin position="1"/>
        <end position="22"/>
    </location>
</feature>
<organism evidence="3 4">
    <name type="scientific">Apilactobacillus xinyiensis</name>
    <dbReference type="NCBI Taxonomy" id="2841032"/>
    <lineage>
        <taxon>Bacteria</taxon>
        <taxon>Bacillati</taxon>
        <taxon>Bacillota</taxon>
        <taxon>Bacilli</taxon>
        <taxon>Lactobacillales</taxon>
        <taxon>Lactobacillaceae</taxon>
        <taxon>Apilactobacillus</taxon>
    </lineage>
</organism>
<gene>
    <name evidence="3" type="ORF">LNP07_03735</name>
</gene>
<reference evidence="3 4" key="1">
    <citation type="submission" date="2021-11" db="EMBL/GenBank/DDBJ databases">
        <title>Comparative genomics of bee honey and flower isolates.</title>
        <authorList>
            <person name="Bechtner J.D."/>
            <person name="Gallus M.K."/>
            <person name="Ehrmann M."/>
        </authorList>
    </citation>
    <scope>NUCLEOTIDE SEQUENCE [LARGE SCALE GENOMIC DNA]</scope>
    <source>
        <strain evidence="3 4">M161</strain>
    </source>
</reference>
<dbReference type="PROSITE" id="PS51257">
    <property type="entry name" value="PROKAR_LIPOPROTEIN"/>
    <property type="match status" value="1"/>
</dbReference>
<dbReference type="RefSeq" id="WP_220751437.1">
    <property type="nucleotide sequence ID" value="NZ_BPLL01000015.1"/>
</dbReference>
<feature type="chain" id="PRO_5046782556" description="Lipoprotein" evidence="2">
    <location>
        <begin position="23"/>
        <end position="244"/>
    </location>
</feature>
<evidence type="ECO:0008006" key="5">
    <source>
        <dbReference type="Google" id="ProtNLM"/>
    </source>
</evidence>
<comment type="caution">
    <text evidence="3">The sequence shown here is derived from an EMBL/GenBank/DDBJ whole genome shotgun (WGS) entry which is preliminary data.</text>
</comment>
<evidence type="ECO:0000313" key="3">
    <source>
        <dbReference type="EMBL" id="MCK8624621.1"/>
    </source>
</evidence>
<evidence type="ECO:0000313" key="4">
    <source>
        <dbReference type="Proteomes" id="UP001522905"/>
    </source>
</evidence>
<evidence type="ECO:0000256" key="2">
    <source>
        <dbReference type="SAM" id="SignalP"/>
    </source>
</evidence>